<dbReference type="Gene3D" id="3.40.50.1820">
    <property type="entry name" value="alpha/beta hydrolase"/>
    <property type="match status" value="1"/>
</dbReference>
<gene>
    <name evidence="3" type="ORF">IV74_GL001989</name>
</gene>
<accession>A0A0R2HWA7</accession>
<dbReference type="GO" id="GO:0052689">
    <property type="term" value="F:carboxylic ester hydrolase activity"/>
    <property type="evidence" value="ECO:0007669"/>
    <property type="project" value="UniProtKB-ARBA"/>
</dbReference>
<keyword evidence="1 3" id="KW-0378">Hydrolase</keyword>
<feature type="domain" description="Peptidase S9 prolyl oligopeptidase catalytic" evidence="2">
    <location>
        <begin position="103"/>
        <end position="256"/>
    </location>
</feature>
<dbReference type="PANTHER" id="PTHR22946">
    <property type="entry name" value="DIENELACTONE HYDROLASE DOMAIN-CONTAINING PROTEIN-RELATED"/>
    <property type="match status" value="1"/>
</dbReference>
<dbReference type="InterPro" id="IPR001375">
    <property type="entry name" value="Peptidase_S9_cat"/>
</dbReference>
<name>A0A0R2HWA7_CARDV</name>
<dbReference type="InterPro" id="IPR050261">
    <property type="entry name" value="FrsA_esterase"/>
</dbReference>
<dbReference type="eggNOG" id="COG1073">
    <property type="taxonomic scope" value="Bacteria"/>
</dbReference>
<evidence type="ECO:0000313" key="4">
    <source>
        <dbReference type="Proteomes" id="UP000051658"/>
    </source>
</evidence>
<sequence>MKTFVTYFHKRKEEKKMIVVKHVVVAEIPLLEMVESDIDHQKLPTVLFYHGWGSCKESAMVNGYELAKQGFRAVLPEAYLHGERKEGTLNEEAYMEFWQVVAHSIEEFPTLTDYYISKGLTDPNRIGVTGLSMGGITTCALLTQYPSIKTAVCLMGSPAPVLFSRWLLNSSWAEGLNIDEANYQAELEQLKPIDLSLQPEKIAGRYLHFWHGTADNTVPYQPTLDFYERVINEQPEAAKHVSFTSTKGAGHKVPYESSVEMATFFAKRL</sequence>
<dbReference type="GO" id="GO:0006508">
    <property type="term" value="P:proteolysis"/>
    <property type="evidence" value="ECO:0007669"/>
    <property type="project" value="InterPro"/>
</dbReference>
<evidence type="ECO:0000256" key="1">
    <source>
        <dbReference type="ARBA" id="ARBA00022801"/>
    </source>
</evidence>
<dbReference type="GO" id="GO:0008236">
    <property type="term" value="F:serine-type peptidase activity"/>
    <property type="evidence" value="ECO:0007669"/>
    <property type="project" value="InterPro"/>
</dbReference>
<keyword evidence="4" id="KW-1185">Reference proteome</keyword>
<dbReference type="PANTHER" id="PTHR22946:SF9">
    <property type="entry name" value="POLYKETIDE TRANSFERASE AF380"/>
    <property type="match status" value="1"/>
</dbReference>
<protein>
    <submittedName>
        <fullName evidence="3">Hydrolase</fullName>
    </submittedName>
</protein>
<organism evidence="3 4">
    <name type="scientific">Carnobacterium divergens DSM 20623</name>
    <dbReference type="NCBI Taxonomy" id="1449336"/>
    <lineage>
        <taxon>Bacteria</taxon>
        <taxon>Bacillati</taxon>
        <taxon>Bacillota</taxon>
        <taxon>Bacilli</taxon>
        <taxon>Lactobacillales</taxon>
        <taxon>Carnobacteriaceae</taxon>
        <taxon>Carnobacterium</taxon>
    </lineage>
</organism>
<dbReference type="Proteomes" id="UP000051658">
    <property type="component" value="Unassembled WGS sequence"/>
</dbReference>
<comment type="caution">
    <text evidence="3">The sequence shown here is derived from an EMBL/GenBank/DDBJ whole genome shotgun (WGS) entry which is preliminary data.</text>
</comment>
<dbReference type="PATRIC" id="fig|1449336.4.peg.2026"/>
<proteinExistence type="predicted"/>
<dbReference type="Pfam" id="PF00326">
    <property type="entry name" value="Peptidase_S9"/>
    <property type="match status" value="1"/>
</dbReference>
<dbReference type="InterPro" id="IPR029058">
    <property type="entry name" value="AB_hydrolase_fold"/>
</dbReference>
<evidence type="ECO:0000313" key="3">
    <source>
        <dbReference type="EMBL" id="KRN54407.1"/>
    </source>
</evidence>
<evidence type="ECO:0000259" key="2">
    <source>
        <dbReference type="Pfam" id="PF00326"/>
    </source>
</evidence>
<dbReference type="AlphaFoldDB" id="A0A0R2HWA7"/>
<dbReference type="SUPFAM" id="SSF53474">
    <property type="entry name" value="alpha/beta-Hydrolases"/>
    <property type="match status" value="1"/>
</dbReference>
<reference evidence="3 4" key="1">
    <citation type="journal article" date="2015" name="Genome Announc.">
        <title>Expanding the biotechnology potential of lactobacilli through comparative genomics of 213 strains and associated genera.</title>
        <authorList>
            <person name="Sun Z."/>
            <person name="Harris H.M."/>
            <person name="McCann A."/>
            <person name="Guo C."/>
            <person name="Argimon S."/>
            <person name="Zhang W."/>
            <person name="Yang X."/>
            <person name="Jeffery I.B."/>
            <person name="Cooney J.C."/>
            <person name="Kagawa T.F."/>
            <person name="Liu W."/>
            <person name="Song Y."/>
            <person name="Salvetti E."/>
            <person name="Wrobel A."/>
            <person name="Rasinkangas P."/>
            <person name="Parkhill J."/>
            <person name="Rea M.C."/>
            <person name="O'Sullivan O."/>
            <person name="Ritari J."/>
            <person name="Douillard F.P."/>
            <person name="Paul Ross R."/>
            <person name="Yang R."/>
            <person name="Briner A.E."/>
            <person name="Felis G.E."/>
            <person name="de Vos W.M."/>
            <person name="Barrangou R."/>
            <person name="Klaenhammer T.R."/>
            <person name="Caufield P.W."/>
            <person name="Cui Y."/>
            <person name="Zhang H."/>
            <person name="O'Toole P.W."/>
        </authorList>
    </citation>
    <scope>NUCLEOTIDE SEQUENCE [LARGE SCALE GENOMIC DNA]</scope>
    <source>
        <strain evidence="3 4">DSM 20623</strain>
    </source>
</reference>
<dbReference type="EMBL" id="JQBS01000035">
    <property type="protein sequence ID" value="KRN54407.1"/>
    <property type="molecule type" value="Genomic_DNA"/>
</dbReference>